<comment type="similarity">
    <text evidence="1">Belongs to the mimivirus BTB/WD family.</text>
</comment>
<dbReference type="PROSITE" id="PS50097">
    <property type="entry name" value="BTB"/>
    <property type="match status" value="1"/>
</dbReference>
<evidence type="ECO:0000313" key="3">
    <source>
        <dbReference type="EMBL" id="AYV83296.1"/>
    </source>
</evidence>
<dbReference type="EMBL" id="MK072387">
    <property type="protein sequence ID" value="AYV83296.1"/>
    <property type="molecule type" value="Genomic_DNA"/>
</dbReference>
<dbReference type="InterPro" id="IPR011333">
    <property type="entry name" value="SKP1/BTB/POZ_sf"/>
</dbReference>
<dbReference type="InterPro" id="IPR000210">
    <property type="entry name" value="BTB/POZ_dom"/>
</dbReference>
<reference evidence="3" key="1">
    <citation type="submission" date="2018-10" db="EMBL/GenBank/DDBJ databases">
        <title>Hidden diversity of soil giant viruses.</title>
        <authorList>
            <person name="Schulz F."/>
            <person name="Alteio L."/>
            <person name="Goudeau D."/>
            <person name="Ryan E.M."/>
            <person name="Malmstrom R.R."/>
            <person name="Blanchard J."/>
            <person name="Woyke T."/>
        </authorList>
    </citation>
    <scope>NUCLEOTIDE SEQUENCE</scope>
    <source>
        <strain evidence="3">HYV1</strain>
    </source>
</reference>
<evidence type="ECO:0000259" key="2">
    <source>
        <dbReference type="PROSITE" id="PS50097"/>
    </source>
</evidence>
<feature type="domain" description="BTB" evidence="2">
    <location>
        <begin position="26"/>
        <end position="87"/>
    </location>
</feature>
<accession>A0A3G5A7R1</accession>
<dbReference type="Pfam" id="PF00651">
    <property type="entry name" value="BTB"/>
    <property type="match status" value="1"/>
</dbReference>
<dbReference type="CDD" id="cd18186">
    <property type="entry name" value="BTB_POZ_ZBTB_KLHL-like"/>
    <property type="match status" value="1"/>
</dbReference>
<protein>
    <recommendedName>
        <fullName evidence="2">BTB domain-containing protein</fullName>
    </recommendedName>
</protein>
<gene>
    <name evidence="3" type="ORF">Hyperionvirus5_102</name>
</gene>
<evidence type="ECO:0000256" key="1">
    <source>
        <dbReference type="ARBA" id="ARBA00006497"/>
    </source>
</evidence>
<organism evidence="3">
    <name type="scientific">Hyperionvirus sp</name>
    <dbReference type="NCBI Taxonomy" id="2487770"/>
    <lineage>
        <taxon>Viruses</taxon>
        <taxon>Varidnaviria</taxon>
        <taxon>Bamfordvirae</taxon>
        <taxon>Nucleocytoviricota</taxon>
        <taxon>Megaviricetes</taxon>
        <taxon>Imitervirales</taxon>
        <taxon>Mimiviridae</taxon>
        <taxon>Klosneuvirinae</taxon>
    </lineage>
</organism>
<proteinExistence type="inferred from homology"/>
<dbReference type="Gene3D" id="3.30.710.10">
    <property type="entry name" value="Potassium Channel Kv1.1, Chain A"/>
    <property type="match status" value="1"/>
</dbReference>
<name>A0A3G5A7R1_9VIRU</name>
<sequence length="292" mass="34195">MVSRCDDKIYDYGDELLLHHFRLSLGDIEVVASDGSLRIDSNILSLKSIYFQKMFKHDFAEKKEKRIHMSKYNLEVLNTFFSNIYYGIDYYEFDEIVLVRPSLKDKFVLLELFHIHLLETYFKRMVMIIKDDHVGDLGEIGQLCEIYGEIAGDIRKFCVERIVKIGRCRIRKEFVACFDDLIPGKSIRKVDDKGGYCCKHFKPLNTVEIGMKFPHLDKVYTVRKERGDQTIPTCIVVHDKNSVPKGGYYYYKDNCCEHGERADTSDFPKLLKDIPQTMRDEVMEELFGSKNE</sequence>
<dbReference type="SUPFAM" id="SSF54695">
    <property type="entry name" value="POZ domain"/>
    <property type="match status" value="1"/>
</dbReference>